<sequence>MTNDFAPHIQTAMINPEDHIPASAPRLGNGFTRFLGRVLMKMLGYHFEGRFPDEKKMVLIASPHTTAKDLALAIATILSLGVKINFMMKKEAFVFPLKGLFVKLGGIPVDRANPKRVTIQILKTFRDSDKMWLAILPEGTRQSVDSWKTGFKRIADKAGVPIFIMGVDSRKKALVFDRLMKEDETIEDVRLYSKDKFTGINPEYD</sequence>
<dbReference type="GO" id="GO:0003841">
    <property type="term" value="F:1-acylglycerol-3-phosphate O-acyltransferase activity"/>
    <property type="evidence" value="ECO:0007669"/>
    <property type="project" value="TreeGrafter"/>
</dbReference>
<comment type="pathway">
    <text evidence="1">Lipid metabolism.</text>
</comment>
<dbReference type="Proteomes" id="UP000885830">
    <property type="component" value="Unassembled WGS sequence"/>
</dbReference>
<keyword evidence="2" id="KW-0808">Transferase</keyword>
<accession>A0A7C5R1R7</accession>
<evidence type="ECO:0000313" key="5">
    <source>
        <dbReference type="EMBL" id="HHL43843.1"/>
    </source>
</evidence>
<dbReference type="PANTHER" id="PTHR10434:SF9">
    <property type="entry name" value="PHOSPHOLIPID_GLYCEROL ACYLTRANSFERASE DOMAIN-CONTAINING PROTEIN"/>
    <property type="match status" value="1"/>
</dbReference>
<dbReference type="SUPFAM" id="SSF69593">
    <property type="entry name" value="Glycerol-3-phosphate (1)-acyltransferase"/>
    <property type="match status" value="1"/>
</dbReference>
<dbReference type="GO" id="GO:0006654">
    <property type="term" value="P:phosphatidic acid biosynthetic process"/>
    <property type="evidence" value="ECO:0007669"/>
    <property type="project" value="TreeGrafter"/>
</dbReference>
<organism evidence="5">
    <name type="scientific">Hellea balneolensis</name>
    <dbReference type="NCBI Taxonomy" id="287478"/>
    <lineage>
        <taxon>Bacteria</taxon>
        <taxon>Pseudomonadati</taxon>
        <taxon>Pseudomonadota</taxon>
        <taxon>Alphaproteobacteria</taxon>
        <taxon>Maricaulales</taxon>
        <taxon>Robiginitomaculaceae</taxon>
        <taxon>Hellea</taxon>
    </lineage>
</organism>
<comment type="caution">
    <text evidence="5">The sequence shown here is derived from an EMBL/GenBank/DDBJ whole genome shotgun (WGS) entry which is preliminary data.</text>
</comment>
<evidence type="ECO:0000256" key="1">
    <source>
        <dbReference type="ARBA" id="ARBA00005189"/>
    </source>
</evidence>
<name>A0A7C5R1R7_9PROT</name>
<protein>
    <submittedName>
        <fullName evidence="5">Glycerol acyltransferase</fullName>
    </submittedName>
</protein>
<proteinExistence type="predicted"/>
<gene>
    <name evidence="5" type="ORF">ENJ42_09505</name>
</gene>
<dbReference type="Pfam" id="PF01553">
    <property type="entry name" value="Acyltransferase"/>
    <property type="match status" value="1"/>
</dbReference>
<feature type="domain" description="Phospholipid/glycerol acyltransferase" evidence="4">
    <location>
        <begin position="58"/>
        <end position="167"/>
    </location>
</feature>
<reference evidence="5" key="1">
    <citation type="journal article" date="2020" name="mSystems">
        <title>Genome- and Community-Level Interaction Insights into Carbon Utilization and Element Cycling Functions of Hydrothermarchaeota in Hydrothermal Sediment.</title>
        <authorList>
            <person name="Zhou Z."/>
            <person name="Liu Y."/>
            <person name="Xu W."/>
            <person name="Pan J."/>
            <person name="Luo Z.H."/>
            <person name="Li M."/>
        </authorList>
    </citation>
    <scope>NUCLEOTIDE SEQUENCE [LARGE SCALE GENOMIC DNA]</scope>
    <source>
        <strain evidence="5">HyVt-485</strain>
    </source>
</reference>
<keyword evidence="3 5" id="KW-0012">Acyltransferase</keyword>
<evidence type="ECO:0000256" key="3">
    <source>
        <dbReference type="ARBA" id="ARBA00023315"/>
    </source>
</evidence>
<dbReference type="EMBL" id="DRMJ01000497">
    <property type="protein sequence ID" value="HHL43843.1"/>
    <property type="molecule type" value="Genomic_DNA"/>
</dbReference>
<dbReference type="AlphaFoldDB" id="A0A7C5R1R7"/>
<evidence type="ECO:0000256" key="2">
    <source>
        <dbReference type="ARBA" id="ARBA00022679"/>
    </source>
</evidence>
<dbReference type="SMART" id="SM00563">
    <property type="entry name" value="PlsC"/>
    <property type="match status" value="1"/>
</dbReference>
<evidence type="ECO:0000259" key="4">
    <source>
        <dbReference type="SMART" id="SM00563"/>
    </source>
</evidence>
<dbReference type="InterPro" id="IPR002123">
    <property type="entry name" value="Plipid/glycerol_acylTrfase"/>
</dbReference>
<dbReference type="PANTHER" id="PTHR10434">
    <property type="entry name" value="1-ACYL-SN-GLYCEROL-3-PHOSPHATE ACYLTRANSFERASE"/>
    <property type="match status" value="1"/>
</dbReference>